<keyword evidence="9" id="KW-1185">Reference proteome</keyword>
<evidence type="ECO:0000313" key="8">
    <source>
        <dbReference type="EMBL" id="TKC17029.1"/>
    </source>
</evidence>
<dbReference type="NCBIfam" id="NF009446">
    <property type="entry name" value="PRK12804.1"/>
    <property type="match status" value="1"/>
</dbReference>
<comment type="function">
    <text evidence="4">Flagellin is the subunit protein which polymerizes to form the filaments of bacterial flagella.</text>
</comment>
<dbReference type="Pfam" id="PF00700">
    <property type="entry name" value="Flagellin_C"/>
    <property type="match status" value="1"/>
</dbReference>
<proteinExistence type="inferred from homology"/>
<dbReference type="GO" id="GO:0005198">
    <property type="term" value="F:structural molecule activity"/>
    <property type="evidence" value="ECO:0007669"/>
    <property type="project" value="UniProtKB-UniRule"/>
</dbReference>
<dbReference type="Gene3D" id="6.10.10.10">
    <property type="entry name" value="Flagellar export chaperone, C-terminal domain"/>
    <property type="match status" value="1"/>
</dbReference>
<evidence type="ECO:0000256" key="3">
    <source>
        <dbReference type="ARBA" id="ARBA00023143"/>
    </source>
</evidence>
<dbReference type="OrthoDB" id="9796789at2"/>
<name>A0A4U1D3P9_9BACI</name>
<dbReference type="Gene3D" id="1.20.1330.10">
    <property type="entry name" value="f41 fragment of flagellin, N-terminal domain"/>
    <property type="match status" value="1"/>
</dbReference>
<organism evidence="8 9">
    <name type="scientific">Robertmurraya kyonggiensis</name>
    <dbReference type="NCBI Taxonomy" id="1037680"/>
    <lineage>
        <taxon>Bacteria</taxon>
        <taxon>Bacillati</taxon>
        <taxon>Bacillota</taxon>
        <taxon>Bacilli</taxon>
        <taxon>Bacillales</taxon>
        <taxon>Bacillaceae</taxon>
        <taxon>Robertmurraya</taxon>
    </lineage>
</organism>
<dbReference type="AlphaFoldDB" id="A0A4U1D3P9"/>
<keyword evidence="8" id="KW-0969">Cilium</keyword>
<dbReference type="Proteomes" id="UP000307756">
    <property type="component" value="Unassembled WGS sequence"/>
</dbReference>
<dbReference type="Gene3D" id="6.10.280.190">
    <property type="match status" value="1"/>
</dbReference>
<keyword evidence="5" id="KW-0175">Coiled coil</keyword>
<gene>
    <name evidence="8" type="ORF">FA727_13310</name>
</gene>
<feature type="domain" description="Flagellin N-terminal" evidence="6">
    <location>
        <begin position="3"/>
        <end position="140"/>
    </location>
</feature>
<dbReference type="RefSeq" id="WP_136831538.1">
    <property type="nucleotide sequence ID" value="NZ_SWBM01000002.1"/>
</dbReference>
<evidence type="ECO:0000259" key="6">
    <source>
        <dbReference type="Pfam" id="PF00669"/>
    </source>
</evidence>
<dbReference type="InterPro" id="IPR042187">
    <property type="entry name" value="Flagellin_C_sub2"/>
</dbReference>
<evidence type="ECO:0000256" key="1">
    <source>
        <dbReference type="ARBA" id="ARBA00005709"/>
    </source>
</evidence>
<comment type="similarity">
    <text evidence="1 4">Belongs to the bacterial flagellin family.</text>
</comment>
<comment type="caution">
    <text evidence="8">The sequence shown here is derived from an EMBL/GenBank/DDBJ whole genome shotgun (WGS) entry which is preliminary data.</text>
</comment>
<comment type="subcellular location">
    <subcellularLocation>
        <location evidence="4">Secreted</location>
    </subcellularLocation>
    <subcellularLocation>
        <location evidence="4">Bacterial flagellum</location>
    </subcellularLocation>
</comment>
<evidence type="ECO:0000256" key="2">
    <source>
        <dbReference type="ARBA" id="ARBA00020110"/>
    </source>
</evidence>
<evidence type="ECO:0000259" key="7">
    <source>
        <dbReference type="Pfam" id="PF00700"/>
    </source>
</evidence>
<dbReference type="PANTHER" id="PTHR42792:SF2">
    <property type="entry name" value="FLAGELLIN"/>
    <property type="match status" value="1"/>
</dbReference>
<reference evidence="8 9" key="1">
    <citation type="journal article" date="2011" name="J. Microbiol.">
        <title>Bacillus kyonggiensis sp. nov., isolated from soil of a lettuce field.</title>
        <authorList>
            <person name="Dong K."/>
            <person name="Lee S."/>
        </authorList>
    </citation>
    <scope>NUCLEOTIDE SEQUENCE [LARGE SCALE GENOMIC DNA]</scope>
    <source>
        <strain evidence="8 9">NB22</strain>
    </source>
</reference>
<evidence type="ECO:0000313" key="9">
    <source>
        <dbReference type="Proteomes" id="UP000307756"/>
    </source>
</evidence>
<protein>
    <recommendedName>
        <fullName evidence="2 4">Flagellin</fullName>
    </recommendedName>
</protein>
<evidence type="ECO:0000256" key="4">
    <source>
        <dbReference type="RuleBase" id="RU362073"/>
    </source>
</evidence>
<dbReference type="SUPFAM" id="SSF64518">
    <property type="entry name" value="Phase 1 flagellin"/>
    <property type="match status" value="1"/>
</dbReference>
<feature type="domain" description="Flagellin C-terminal" evidence="7">
    <location>
        <begin position="205"/>
        <end position="290"/>
    </location>
</feature>
<dbReference type="Pfam" id="PF00669">
    <property type="entry name" value="Flagellin_N"/>
    <property type="match status" value="1"/>
</dbReference>
<dbReference type="InterPro" id="IPR001029">
    <property type="entry name" value="Flagellin_N"/>
</dbReference>
<keyword evidence="8" id="KW-0966">Cell projection</keyword>
<accession>A0A4U1D3P9</accession>
<dbReference type="InterPro" id="IPR001492">
    <property type="entry name" value="Flagellin"/>
</dbReference>
<keyword evidence="3 4" id="KW-0975">Bacterial flagellum</keyword>
<keyword evidence="4" id="KW-0964">Secreted</keyword>
<dbReference type="InterPro" id="IPR046358">
    <property type="entry name" value="Flagellin_C"/>
</dbReference>
<evidence type="ECO:0000256" key="5">
    <source>
        <dbReference type="SAM" id="Coils"/>
    </source>
</evidence>
<feature type="coiled-coil region" evidence="5">
    <location>
        <begin position="222"/>
        <end position="256"/>
    </location>
</feature>
<keyword evidence="8" id="KW-0282">Flagellum</keyword>
<dbReference type="GO" id="GO:0009288">
    <property type="term" value="C:bacterial-type flagellum"/>
    <property type="evidence" value="ECO:0007669"/>
    <property type="project" value="UniProtKB-SubCell"/>
</dbReference>
<sequence length="291" mass="31379">MRINHNIQALNAYRNLSQTMNSTSKSLEKLSSGLRINKASDDAAGLAISEKMRSQIRGLDMAERNTLDAISLIQTGEGALNEVHSILQRMRELSVQASNGTLEDTDRQSIQDEIDQLTKEIDRIADTTQFNQKKLFSGTAAGTEDLALNFQIGANSSETLAVSIGVMDAATLGIGRKTDGTANVPGTDADKGVSVMSEADASAAIDVFDNAIKLVSSERSKLGALQNRLEHTTNNLQTANENLTSAESRIRDLDMAEAMTDFTRNNILNQAGQAMLAQANQLPQGILQLLK</sequence>
<dbReference type="EMBL" id="SWBM01000002">
    <property type="protein sequence ID" value="TKC17029.1"/>
    <property type="molecule type" value="Genomic_DNA"/>
</dbReference>
<dbReference type="PRINTS" id="PR00207">
    <property type="entry name" value="FLAGELLIN"/>
</dbReference>
<dbReference type="GO" id="GO:0005576">
    <property type="term" value="C:extracellular region"/>
    <property type="evidence" value="ECO:0007669"/>
    <property type="project" value="UniProtKB-SubCell"/>
</dbReference>
<dbReference type="PANTHER" id="PTHR42792">
    <property type="entry name" value="FLAGELLIN"/>
    <property type="match status" value="1"/>
</dbReference>